<comment type="caution">
    <text evidence="12">The sequence shown here is derived from an EMBL/GenBank/DDBJ whole genome shotgun (WGS) entry which is preliminary data.</text>
</comment>
<dbReference type="PROSITE" id="PS50262">
    <property type="entry name" value="G_PROTEIN_RECEP_F1_2"/>
    <property type="match status" value="1"/>
</dbReference>
<keyword evidence="7" id="KW-0675">Receptor</keyword>
<dbReference type="PRINTS" id="PR00237">
    <property type="entry name" value="GPCRRHODOPSN"/>
</dbReference>
<dbReference type="EMBL" id="CADEAL010004008">
    <property type="protein sequence ID" value="CAB1449259.1"/>
    <property type="molecule type" value="Genomic_DNA"/>
</dbReference>
<protein>
    <recommendedName>
        <fullName evidence="11">G-protein coupled receptors family 1 profile domain-containing protein</fullName>
    </recommendedName>
</protein>
<feature type="transmembrane region" description="Helical" evidence="10">
    <location>
        <begin position="180"/>
        <end position="199"/>
    </location>
</feature>
<reference evidence="12" key="1">
    <citation type="submission" date="2020-03" db="EMBL/GenBank/DDBJ databases">
        <authorList>
            <person name="Weist P."/>
        </authorList>
    </citation>
    <scope>NUCLEOTIDE SEQUENCE</scope>
</reference>
<dbReference type="Gene3D" id="1.20.1070.10">
    <property type="entry name" value="Rhodopsin 7-helix transmembrane proteins"/>
    <property type="match status" value="1"/>
</dbReference>
<gene>
    <name evidence="12" type="ORF">PLEPLA_LOCUS36940</name>
</gene>
<evidence type="ECO:0000313" key="12">
    <source>
        <dbReference type="EMBL" id="CAB1449259.1"/>
    </source>
</evidence>
<keyword evidence="13" id="KW-1185">Reference proteome</keyword>
<evidence type="ECO:0000256" key="7">
    <source>
        <dbReference type="ARBA" id="ARBA00023170"/>
    </source>
</evidence>
<keyword evidence="9" id="KW-0807">Transducer</keyword>
<dbReference type="InterPro" id="IPR000355">
    <property type="entry name" value="Chemokine_rcpt"/>
</dbReference>
<evidence type="ECO:0000256" key="9">
    <source>
        <dbReference type="ARBA" id="ARBA00023224"/>
    </source>
</evidence>
<evidence type="ECO:0000313" key="13">
    <source>
        <dbReference type="Proteomes" id="UP001153269"/>
    </source>
</evidence>
<evidence type="ECO:0000256" key="10">
    <source>
        <dbReference type="SAM" id="Phobius"/>
    </source>
</evidence>
<feature type="domain" description="G-protein coupled receptors family 1 profile" evidence="11">
    <location>
        <begin position="78"/>
        <end position="335"/>
    </location>
</feature>
<sequence>MPRNYTRKTTWGQTPLAEMESAAAESSFYKIKNMASTTSDYDYSTAEYDDFCSFDPSPTEVITQSYIHAIVCAFGLIGNVLVIVTYMFYKRAKTMTDVYLYNVAAADLIFVVALPFIIYNEQHSWPMGSVACKILNSAYSINLYSGMLLLACISGDRYIAIVQARRSFGARSHTLIYGRLICSGVWVFAVALTLPTLLYTQRYEELNLGDDNVTVMCELSFSSHETAKLMKVLVPSLQMAVGFLLPLVVMVFCYSSIICTLLRAQNSQKHKAVRVVFAVVVVFIVCHLPYNVTLLTHILSLFKERRCEVEKIKLRVLDVSRVVAYLHCCLNPILYAFIGVKFRSHFKQIVVDLWCFSKKYIYSARSSHGTSDICISGLKSSEASNNMSSFSA</sequence>
<evidence type="ECO:0000256" key="6">
    <source>
        <dbReference type="ARBA" id="ARBA00023136"/>
    </source>
</evidence>
<accession>A0A9N7VGU9</accession>
<evidence type="ECO:0000256" key="2">
    <source>
        <dbReference type="ARBA" id="ARBA00022475"/>
    </source>
</evidence>
<feature type="transmembrane region" description="Helical" evidence="10">
    <location>
        <begin position="275"/>
        <end position="302"/>
    </location>
</feature>
<comment type="subcellular location">
    <subcellularLocation>
        <location evidence="1">Cell membrane</location>
        <topology evidence="1">Multi-pass membrane protein</topology>
    </subcellularLocation>
</comment>
<keyword evidence="4 10" id="KW-1133">Transmembrane helix</keyword>
<dbReference type="PRINTS" id="PR00657">
    <property type="entry name" value="CCCHEMOKINER"/>
</dbReference>
<evidence type="ECO:0000256" key="5">
    <source>
        <dbReference type="ARBA" id="ARBA00023040"/>
    </source>
</evidence>
<dbReference type="GO" id="GO:0060326">
    <property type="term" value="P:cell chemotaxis"/>
    <property type="evidence" value="ECO:0007669"/>
    <property type="project" value="TreeGrafter"/>
</dbReference>
<dbReference type="AlphaFoldDB" id="A0A9N7VGU9"/>
<keyword evidence="3 10" id="KW-0812">Transmembrane</keyword>
<dbReference type="FunFam" id="1.20.1070.10:FF:000035">
    <property type="entry name" value="C-C chemokine receptor type 6"/>
    <property type="match status" value="1"/>
</dbReference>
<dbReference type="GO" id="GO:0016493">
    <property type="term" value="F:C-C chemokine receptor activity"/>
    <property type="evidence" value="ECO:0007669"/>
    <property type="project" value="TreeGrafter"/>
</dbReference>
<name>A0A9N7VGU9_PLEPL</name>
<dbReference type="PANTHER" id="PTHR10489">
    <property type="entry name" value="CELL ADHESION MOLECULE"/>
    <property type="match status" value="1"/>
</dbReference>
<dbReference type="InterPro" id="IPR000276">
    <property type="entry name" value="GPCR_Rhodpsn"/>
</dbReference>
<organism evidence="12 13">
    <name type="scientific">Pleuronectes platessa</name>
    <name type="common">European plaice</name>
    <dbReference type="NCBI Taxonomy" id="8262"/>
    <lineage>
        <taxon>Eukaryota</taxon>
        <taxon>Metazoa</taxon>
        <taxon>Chordata</taxon>
        <taxon>Craniata</taxon>
        <taxon>Vertebrata</taxon>
        <taxon>Euteleostomi</taxon>
        <taxon>Actinopterygii</taxon>
        <taxon>Neopterygii</taxon>
        <taxon>Teleostei</taxon>
        <taxon>Neoteleostei</taxon>
        <taxon>Acanthomorphata</taxon>
        <taxon>Carangaria</taxon>
        <taxon>Pleuronectiformes</taxon>
        <taxon>Pleuronectoidei</taxon>
        <taxon>Pleuronectidae</taxon>
        <taxon>Pleuronectes</taxon>
    </lineage>
</organism>
<dbReference type="GO" id="GO:0009897">
    <property type="term" value="C:external side of plasma membrane"/>
    <property type="evidence" value="ECO:0007669"/>
    <property type="project" value="TreeGrafter"/>
</dbReference>
<dbReference type="InterPro" id="IPR017452">
    <property type="entry name" value="GPCR_Rhodpsn_7TM"/>
</dbReference>
<keyword evidence="5" id="KW-0297">G-protein coupled receptor</keyword>
<evidence type="ECO:0000259" key="11">
    <source>
        <dbReference type="PROSITE" id="PS50262"/>
    </source>
</evidence>
<dbReference type="GO" id="GO:0019722">
    <property type="term" value="P:calcium-mediated signaling"/>
    <property type="evidence" value="ECO:0007669"/>
    <property type="project" value="TreeGrafter"/>
</dbReference>
<proteinExistence type="predicted"/>
<dbReference type="SUPFAM" id="SSF81321">
    <property type="entry name" value="Family A G protein-coupled receptor-like"/>
    <property type="match status" value="1"/>
</dbReference>
<evidence type="ECO:0000256" key="4">
    <source>
        <dbReference type="ARBA" id="ARBA00022989"/>
    </source>
</evidence>
<dbReference type="GO" id="GO:0006955">
    <property type="term" value="P:immune response"/>
    <property type="evidence" value="ECO:0007669"/>
    <property type="project" value="TreeGrafter"/>
</dbReference>
<feature type="transmembrane region" description="Helical" evidence="10">
    <location>
        <begin position="239"/>
        <end position="263"/>
    </location>
</feature>
<dbReference type="GO" id="GO:0007204">
    <property type="term" value="P:positive regulation of cytosolic calcium ion concentration"/>
    <property type="evidence" value="ECO:0007669"/>
    <property type="project" value="TreeGrafter"/>
</dbReference>
<evidence type="ECO:0000256" key="8">
    <source>
        <dbReference type="ARBA" id="ARBA00023180"/>
    </source>
</evidence>
<evidence type="ECO:0000256" key="1">
    <source>
        <dbReference type="ARBA" id="ARBA00004651"/>
    </source>
</evidence>
<dbReference type="InterPro" id="IPR050119">
    <property type="entry name" value="CCR1-9-like"/>
</dbReference>
<dbReference type="Pfam" id="PF00001">
    <property type="entry name" value="7tm_1"/>
    <property type="match status" value="1"/>
</dbReference>
<dbReference type="Proteomes" id="UP001153269">
    <property type="component" value="Unassembled WGS sequence"/>
</dbReference>
<dbReference type="GO" id="GO:0019957">
    <property type="term" value="F:C-C chemokine binding"/>
    <property type="evidence" value="ECO:0007669"/>
    <property type="project" value="TreeGrafter"/>
</dbReference>
<keyword evidence="2" id="KW-1003">Cell membrane</keyword>
<evidence type="ECO:0000256" key="3">
    <source>
        <dbReference type="ARBA" id="ARBA00022692"/>
    </source>
</evidence>
<keyword evidence="8" id="KW-0325">Glycoprotein</keyword>
<feature type="transmembrane region" description="Helical" evidence="10">
    <location>
        <begin position="139"/>
        <end position="159"/>
    </location>
</feature>
<feature type="transmembrane region" description="Helical" evidence="10">
    <location>
        <begin position="66"/>
        <end position="89"/>
    </location>
</feature>
<keyword evidence="6 10" id="KW-0472">Membrane</keyword>
<dbReference type="PANTHER" id="PTHR10489:SF943">
    <property type="entry name" value="C-C CHEMOKINE RECEPTOR TYPE 6"/>
    <property type="match status" value="1"/>
</dbReference>
<feature type="transmembrane region" description="Helical" evidence="10">
    <location>
        <begin position="98"/>
        <end position="119"/>
    </location>
</feature>